<feature type="region of interest" description="Disordered" evidence="6">
    <location>
        <begin position="228"/>
        <end position="256"/>
    </location>
</feature>
<evidence type="ECO:0000256" key="4">
    <source>
        <dbReference type="ARBA" id="ARBA00023163"/>
    </source>
</evidence>
<dbReference type="Proteomes" id="UP000091820">
    <property type="component" value="Unassembled WGS sequence"/>
</dbReference>
<evidence type="ECO:0000313" key="8">
    <source>
        <dbReference type="EnsemblMetazoa" id="GBRI043522-PA"/>
    </source>
</evidence>
<dbReference type="EnsemblMetazoa" id="GBRI043522-RA">
    <property type="protein sequence ID" value="GBRI043522-PA"/>
    <property type="gene ID" value="GBRI043522"/>
</dbReference>
<feature type="region of interest" description="Disordered" evidence="6">
    <location>
        <begin position="99"/>
        <end position="135"/>
    </location>
</feature>
<dbReference type="AlphaFoldDB" id="A0A1A9X434"/>
<protein>
    <recommendedName>
        <fullName evidence="7">Protein capicua homolog-like C-terminal tri-helical domain-containing protein</fullName>
    </recommendedName>
</protein>
<dbReference type="GO" id="GO:0005634">
    <property type="term" value="C:nucleus"/>
    <property type="evidence" value="ECO:0007669"/>
    <property type="project" value="TreeGrafter"/>
</dbReference>
<feature type="compositionally biased region" description="Polar residues" evidence="6">
    <location>
        <begin position="310"/>
        <end position="329"/>
    </location>
</feature>
<feature type="domain" description="Protein capicua homolog-like C-terminal tri-helical" evidence="7">
    <location>
        <begin position="258"/>
        <end position="312"/>
    </location>
</feature>
<dbReference type="GO" id="GO:0000977">
    <property type="term" value="F:RNA polymerase II transcription regulatory region sequence-specific DNA binding"/>
    <property type="evidence" value="ECO:0007669"/>
    <property type="project" value="TreeGrafter"/>
</dbReference>
<feature type="compositionally biased region" description="Polar residues" evidence="6">
    <location>
        <begin position="238"/>
        <end position="249"/>
    </location>
</feature>
<reference evidence="8" key="2">
    <citation type="submission" date="2020-05" db="UniProtKB">
        <authorList>
            <consortium name="EnsemblMetazoa"/>
        </authorList>
    </citation>
    <scope>IDENTIFICATION</scope>
    <source>
        <strain evidence="8">IAEA</strain>
    </source>
</reference>
<feature type="compositionally biased region" description="Polar residues" evidence="6">
    <location>
        <begin position="202"/>
        <end position="212"/>
    </location>
</feature>
<proteinExistence type="predicted"/>
<evidence type="ECO:0000313" key="9">
    <source>
        <dbReference type="Proteomes" id="UP000091820"/>
    </source>
</evidence>
<sequence length="366" mass="39734">MNLLCVCLAVGITGQDNSPSKNVFANTILANNSGTKNLNSPLVDSDSSPIIGHITNATNTLSTALPTPTSSSTTPNSDELLPVTVSSSSSVLTSSQICMTTNTNNNSNPKSPKSALTQRKKQQQQQQTDDKSSTLASSVLADFEKKYEALPQFKPKDCQSPSAIAVPSSPRVYGTNYRKKNTTAAPPPPVQRMLSEEEANDETSSVPATPTQRFFGPDFNIDTLRELESSDHAARSPRTPQTPLQSARSDVSEKGHRKLLEQRRNLVLQLFSEHGLFPSAQATIAFQTKHIDVFPRRQDLQLKIREVRQKQMSQSGYTPQSAGPITPSENMNNPNASAINNNSNHNNNNNNNNNATNNTSSLSTGR</sequence>
<evidence type="ECO:0000256" key="5">
    <source>
        <dbReference type="ARBA" id="ARBA00023242"/>
    </source>
</evidence>
<dbReference type="Pfam" id="PF25981">
    <property type="entry name" value="HTH_Cic_C"/>
    <property type="match status" value="1"/>
</dbReference>
<feature type="compositionally biased region" description="Low complexity" evidence="6">
    <location>
        <begin position="330"/>
        <end position="366"/>
    </location>
</feature>
<dbReference type="InterPro" id="IPR052412">
    <property type="entry name" value="CC-Dev_Transcription_Reg"/>
</dbReference>
<organism evidence="8 9">
    <name type="scientific">Glossina brevipalpis</name>
    <dbReference type="NCBI Taxonomy" id="37001"/>
    <lineage>
        <taxon>Eukaryota</taxon>
        <taxon>Metazoa</taxon>
        <taxon>Ecdysozoa</taxon>
        <taxon>Arthropoda</taxon>
        <taxon>Hexapoda</taxon>
        <taxon>Insecta</taxon>
        <taxon>Pterygota</taxon>
        <taxon>Neoptera</taxon>
        <taxon>Endopterygota</taxon>
        <taxon>Diptera</taxon>
        <taxon>Brachycera</taxon>
        <taxon>Muscomorpha</taxon>
        <taxon>Hippoboscoidea</taxon>
        <taxon>Glossinidae</taxon>
        <taxon>Glossina</taxon>
    </lineage>
</organism>
<evidence type="ECO:0000259" key="7">
    <source>
        <dbReference type="Pfam" id="PF25981"/>
    </source>
</evidence>
<keyword evidence="3" id="KW-0238">DNA-binding</keyword>
<feature type="region of interest" description="Disordered" evidence="6">
    <location>
        <begin position="62"/>
        <end position="85"/>
    </location>
</feature>
<keyword evidence="2" id="KW-0805">Transcription regulation</keyword>
<dbReference type="PANTHER" id="PTHR13059">
    <property type="entry name" value="HMG-BOX TRANSCRIPTION FACTOR BBX"/>
    <property type="match status" value="1"/>
</dbReference>
<name>A0A1A9X434_9MUSC</name>
<accession>A0A1A9X434</accession>
<keyword evidence="9" id="KW-1185">Reference proteome</keyword>
<evidence type="ECO:0000256" key="1">
    <source>
        <dbReference type="ARBA" id="ARBA00022553"/>
    </source>
</evidence>
<keyword evidence="5" id="KW-0539">Nucleus</keyword>
<dbReference type="PANTHER" id="PTHR13059:SF13">
    <property type="entry name" value="PROTEIN CAPICUA HOMOLOG"/>
    <property type="match status" value="1"/>
</dbReference>
<evidence type="ECO:0000256" key="2">
    <source>
        <dbReference type="ARBA" id="ARBA00023015"/>
    </source>
</evidence>
<feature type="compositionally biased region" description="Low complexity" evidence="6">
    <location>
        <begin position="99"/>
        <end position="114"/>
    </location>
</feature>
<dbReference type="InterPro" id="IPR058606">
    <property type="entry name" value="HTH_Cic_C"/>
</dbReference>
<reference evidence="9" key="1">
    <citation type="submission" date="2014-03" db="EMBL/GenBank/DDBJ databases">
        <authorList>
            <person name="Aksoy S."/>
            <person name="Warren W."/>
            <person name="Wilson R.K."/>
        </authorList>
    </citation>
    <scope>NUCLEOTIDE SEQUENCE [LARGE SCALE GENOMIC DNA]</scope>
    <source>
        <strain evidence="9">IAEA</strain>
    </source>
</reference>
<dbReference type="VEuPathDB" id="VectorBase:GBRI043522"/>
<feature type="region of interest" description="Disordered" evidence="6">
    <location>
        <begin position="154"/>
        <end position="216"/>
    </location>
</feature>
<dbReference type="STRING" id="37001.A0A1A9X434"/>
<keyword evidence="1" id="KW-0597">Phosphoprotein</keyword>
<dbReference type="GO" id="GO:0000981">
    <property type="term" value="F:DNA-binding transcription factor activity, RNA polymerase II-specific"/>
    <property type="evidence" value="ECO:0007669"/>
    <property type="project" value="TreeGrafter"/>
</dbReference>
<evidence type="ECO:0000256" key="6">
    <source>
        <dbReference type="SAM" id="MobiDB-lite"/>
    </source>
</evidence>
<feature type="region of interest" description="Disordered" evidence="6">
    <location>
        <begin position="308"/>
        <end position="366"/>
    </location>
</feature>
<evidence type="ECO:0000256" key="3">
    <source>
        <dbReference type="ARBA" id="ARBA00023125"/>
    </source>
</evidence>
<keyword evidence="4" id="KW-0804">Transcription</keyword>